<keyword evidence="4" id="KW-1185">Reference proteome</keyword>
<keyword evidence="2" id="KW-1133">Transmembrane helix</keyword>
<organism evidence="3 4">
    <name type="scientific">Sphingobacterium arenae</name>
    <dbReference type="NCBI Taxonomy" id="1280598"/>
    <lineage>
        <taxon>Bacteria</taxon>
        <taxon>Pseudomonadati</taxon>
        <taxon>Bacteroidota</taxon>
        <taxon>Sphingobacteriia</taxon>
        <taxon>Sphingobacteriales</taxon>
        <taxon>Sphingobacteriaceae</taxon>
        <taxon>Sphingobacterium</taxon>
    </lineage>
</organism>
<accession>A0ABR7XYB9</accession>
<dbReference type="EMBL" id="JACNYK010000001">
    <property type="protein sequence ID" value="MBD1424046.1"/>
    <property type="molecule type" value="Genomic_DNA"/>
</dbReference>
<dbReference type="Proteomes" id="UP000606494">
    <property type="component" value="Unassembled WGS sequence"/>
</dbReference>
<feature type="region of interest" description="Disordered" evidence="1">
    <location>
        <begin position="55"/>
        <end position="77"/>
    </location>
</feature>
<keyword evidence="2" id="KW-0472">Membrane</keyword>
<evidence type="ECO:0000313" key="3">
    <source>
        <dbReference type="EMBL" id="MBD1424046.1"/>
    </source>
</evidence>
<keyword evidence="2" id="KW-0812">Transmembrane</keyword>
<comment type="caution">
    <text evidence="3">The sequence shown here is derived from an EMBL/GenBank/DDBJ whole genome shotgun (WGS) entry which is preliminary data.</text>
</comment>
<evidence type="ECO:0000256" key="2">
    <source>
        <dbReference type="SAM" id="Phobius"/>
    </source>
</evidence>
<evidence type="ECO:0000313" key="4">
    <source>
        <dbReference type="Proteomes" id="UP000606494"/>
    </source>
</evidence>
<proteinExistence type="predicted"/>
<protein>
    <submittedName>
        <fullName evidence="3">Uncharacterized protein</fullName>
    </submittedName>
</protein>
<name>A0ABR7XYB9_9SPHI</name>
<feature type="transmembrane region" description="Helical" evidence="2">
    <location>
        <begin position="6"/>
        <end position="28"/>
    </location>
</feature>
<sequence length="106" mass="11568">MNWTQFLIGITAIYGIYYALNLLFDLFIGRRAPVKIDDGNELVFSDDSLPEAVVPNPPIAEREPMAGTENPVISSGPLQSTGGVNLKTLLSLAQNDVIEFTKAIPY</sequence>
<dbReference type="RefSeq" id="WP_190307231.1">
    <property type="nucleotide sequence ID" value="NZ_JACNYK010000001.1"/>
</dbReference>
<evidence type="ECO:0000256" key="1">
    <source>
        <dbReference type="SAM" id="MobiDB-lite"/>
    </source>
</evidence>
<reference evidence="3 4" key="1">
    <citation type="submission" date="2020-08" db="EMBL/GenBank/DDBJ databases">
        <title>Sphingobacterium sp. DN00404 isolated from aquaculture water.</title>
        <authorList>
            <person name="Zhang M."/>
        </authorList>
    </citation>
    <scope>NUCLEOTIDE SEQUENCE [LARGE SCALE GENOMIC DNA]</scope>
    <source>
        <strain evidence="3 4">KCTC 32294</strain>
    </source>
</reference>
<gene>
    <name evidence="3" type="ORF">H8B17_00510</name>
</gene>